<sequence length="111" mass="12364">MMFAQDKIQVPKTHKILTFAFTAMSSSLQMKNGCLSIANFAPPLGDQSILGPSSVALGVVSHRTKNMLCRIIFESILARSHINVVSVITVPRVWRLCTITQRQKVINLRIK</sequence>
<reference evidence="1" key="1">
    <citation type="submission" date="2021-05" db="EMBL/GenBank/DDBJ databases">
        <authorList>
            <person name="Alioto T."/>
            <person name="Alioto T."/>
            <person name="Gomez Garrido J."/>
        </authorList>
    </citation>
    <scope>NUCLEOTIDE SEQUENCE</scope>
</reference>
<proteinExistence type="predicted"/>
<evidence type="ECO:0000313" key="1">
    <source>
        <dbReference type="EMBL" id="CAG6627833.1"/>
    </source>
</evidence>
<name>A0A8D8Q9S8_9HEMI</name>
<organism evidence="1">
    <name type="scientific">Cacopsylla melanoneura</name>
    <dbReference type="NCBI Taxonomy" id="428564"/>
    <lineage>
        <taxon>Eukaryota</taxon>
        <taxon>Metazoa</taxon>
        <taxon>Ecdysozoa</taxon>
        <taxon>Arthropoda</taxon>
        <taxon>Hexapoda</taxon>
        <taxon>Insecta</taxon>
        <taxon>Pterygota</taxon>
        <taxon>Neoptera</taxon>
        <taxon>Paraneoptera</taxon>
        <taxon>Hemiptera</taxon>
        <taxon>Sternorrhyncha</taxon>
        <taxon>Psylloidea</taxon>
        <taxon>Psyllidae</taxon>
        <taxon>Psyllinae</taxon>
        <taxon>Cacopsylla</taxon>
    </lineage>
</organism>
<dbReference type="EMBL" id="HBUF01066451">
    <property type="protein sequence ID" value="CAG6627833.1"/>
    <property type="molecule type" value="Transcribed_RNA"/>
</dbReference>
<accession>A0A8D8Q9S8</accession>
<protein>
    <submittedName>
        <fullName evidence="1">Uncharacterized protein</fullName>
    </submittedName>
</protein>
<dbReference type="AlphaFoldDB" id="A0A8D8Q9S8"/>